<evidence type="ECO:0000256" key="1">
    <source>
        <dbReference type="SAM" id="MobiDB-lite"/>
    </source>
</evidence>
<dbReference type="Proteomes" id="UP001141434">
    <property type="component" value="Unassembled WGS sequence"/>
</dbReference>
<sequence length="74" mass="8270">MHAYIWLHRRIGRAAAASLQRTGRCIEPNSSINNRGSRSKPPSSLGSGCCAYRAIATGRSTWKQQEKYRESVYA</sequence>
<reference evidence="2" key="2">
    <citation type="journal article" date="2023" name="IMA Fungus">
        <title>Comparative genomic study of the Penicillium genus elucidates a diverse pangenome and 15 lateral gene transfer events.</title>
        <authorList>
            <person name="Petersen C."/>
            <person name="Sorensen T."/>
            <person name="Nielsen M.R."/>
            <person name="Sondergaard T.E."/>
            <person name="Sorensen J.L."/>
            <person name="Fitzpatrick D.A."/>
            <person name="Frisvad J.C."/>
            <person name="Nielsen K.L."/>
        </authorList>
    </citation>
    <scope>NUCLEOTIDE SEQUENCE</scope>
    <source>
        <strain evidence="2">IBT 34128</strain>
    </source>
</reference>
<organism evidence="2 3">
    <name type="scientific">Penicillium alfredii</name>
    <dbReference type="NCBI Taxonomy" id="1506179"/>
    <lineage>
        <taxon>Eukaryota</taxon>
        <taxon>Fungi</taxon>
        <taxon>Dikarya</taxon>
        <taxon>Ascomycota</taxon>
        <taxon>Pezizomycotina</taxon>
        <taxon>Eurotiomycetes</taxon>
        <taxon>Eurotiomycetidae</taxon>
        <taxon>Eurotiales</taxon>
        <taxon>Aspergillaceae</taxon>
        <taxon>Penicillium</taxon>
    </lineage>
</organism>
<dbReference type="RefSeq" id="XP_056516510.1">
    <property type="nucleotide sequence ID" value="XM_056651660.1"/>
</dbReference>
<comment type="caution">
    <text evidence="2">The sequence shown here is derived from an EMBL/GenBank/DDBJ whole genome shotgun (WGS) entry which is preliminary data.</text>
</comment>
<dbReference type="AlphaFoldDB" id="A0A9W9KQB7"/>
<gene>
    <name evidence="2" type="ORF">NUU61_001078</name>
</gene>
<dbReference type="EMBL" id="JAPMSZ010000001">
    <property type="protein sequence ID" value="KAJ5115319.1"/>
    <property type="molecule type" value="Genomic_DNA"/>
</dbReference>
<name>A0A9W9KQB7_9EURO</name>
<evidence type="ECO:0000313" key="3">
    <source>
        <dbReference type="Proteomes" id="UP001141434"/>
    </source>
</evidence>
<protein>
    <submittedName>
        <fullName evidence="2">Uncharacterized protein</fullName>
    </submittedName>
</protein>
<feature type="region of interest" description="Disordered" evidence="1">
    <location>
        <begin position="27"/>
        <end position="47"/>
    </location>
</feature>
<feature type="compositionally biased region" description="Polar residues" evidence="1">
    <location>
        <begin position="28"/>
        <end position="46"/>
    </location>
</feature>
<proteinExistence type="predicted"/>
<evidence type="ECO:0000313" key="2">
    <source>
        <dbReference type="EMBL" id="KAJ5115319.1"/>
    </source>
</evidence>
<reference evidence="2" key="1">
    <citation type="submission" date="2022-11" db="EMBL/GenBank/DDBJ databases">
        <authorList>
            <person name="Petersen C."/>
        </authorList>
    </citation>
    <scope>NUCLEOTIDE SEQUENCE</scope>
    <source>
        <strain evidence="2">IBT 34128</strain>
    </source>
</reference>
<accession>A0A9W9KQB7</accession>
<keyword evidence="3" id="KW-1185">Reference proteome</keyword>
<dbReference type="GeneID" id="81390828"/>